<name>A0A6P1TNS6_9FIRM</name>
<organism evidence="1 2">
    <name type="scientific">Anaerocolumna sedimenticola</name>
    <dbReference type="NCBI Taxonomy" id="2696063"/>
    <lineage>
        <taxon>Bacteria</taxon>
        <taxon>Bacillati</taxon>
        <taxon>Bacillota</taxon>
        <taxon>Clostridia</taxon>
        <taxon>Lachnospirales</taxon>
        <taxon>Lachnospiraceae</taxon>
        <taxon>Anaerocolumna</taxon>
    </lineage>
</organism>
<sequence length="115" mass="12938">MSRIHMTAPCFSDRFAALTAGFPGLTVDRILSQEKGLYRVMCERGGYLAEISGKFRYEAQNVSDFPAVGNFVMHDRRENSGHAIIHHVLTRKSMFIRKAAGTLYKEQVLATNIDT</sequence>
<accession>A0A6P1TNS6</accession>
<keyword evidence="2" id="KW-1185">Reference proteome</keyword>
<evidence type="ECO:0000313" key="1">
    <source>
        <dbReference type="EMBL" id="QHQ61987.1"/>
    </source>
</evidence>
<protein>
    <submittedName>
        <fullName evidence="1">Uncharacterized protein</fullName>
    </submittedName>
</protein>
<dbReference type="Proteomes" id="UP000464314">
    <property type="component" value="Chromosome"/>
</dbReference>
<evidence type="ECO:0000313" key="2">
    <source>
        <dbReference type="Proteomes" id="UP000464314"/>
    </source>
</evidence>
<gene>
    <name evidence="1" type="ORF">Ana3638_15315</name>
</gene>
<dbReference type="AlphaFoldDB" id="A0A6P1TNS6"/>
<dbReference type="RefSeq" id="WP_161838812.1">
    <property type="nucleotide sequence ID" value="NZ_CP048000.1"/>
</dbReference>
<proteinExistence type="predicted"/>
<reference evidence="1 2" key="1">
    <citation type="submission" date="2020-01" db="EMBL/GenBank/DDBJ databases">
        <title>Genome analysis of Anaerocolumna sp. CBA3638.</title>
        <authorList>
            <person name="Kim J."/>
            <person name="Roh S.W."/>
        </authorList>
    </citation>
    <scope>NUCLEOTIDE SEQUENCE [LARGE SCALE GENOMIC DNA]</scope>
    <source>
        <strain evidence="1 2">CBA3638</strain>
    </source>
</reference>
<dbReference type="EMBL" id="CP048000">
    <property type="protein sequence ID" value="QHQ61987.1"/>
    <property type="molecule type" value="Genomic_DNA"/>
</dbReference>
<dbReference type="KEGG" id="anr:Ana3638_15315"/>